<feature type="region of interest" description="Disordered" evidence="2">
    <location>
        <begin position="381"/>
        <end position="423"/>
    </location>
</feature>
<comment type="caution">
    <text evidence="3">The sequence shown here is derived from an EMBL/GenBank/DDBJ whole genome shotgun (WGS) entry which is preliminary data.</text>
</comment>
<feature type="coiled-coil region" evidence="1">
    <location>
        <begin position="47"/>
        <end position="74"/>
    </location>
</feature>
<name>A0A2G5VII2_9PELO</name>
<sequence length="688" mass="79190">MDHQTSPSHSAPLLPACPYFAKIWDPTFPNIWFEVFGKEAPNEKVAAELLQRVRAELELIYDRYENRTKQYRHREQHEDIAEDLLKRTRYLCLFDGRFFPIEWFLPEGSCTRAHFSKDAPEKKHTVIVKLRLRQVPIILRETKDSLLSRYLPNVIEPDNESSAFHNSFRFYKRILEATIKLFYNWSIEWDILAEDPQEQERLIFIQNKQKWEEEINKEAKKRQHDNDNLVGEEKKKRVEESNVDIESIQIKSSCETSTDARMTERSFTGASHSVSFEQFEALRPNIVGNLAPSLLGDIPNTSSDPIKEPEVITISSDEEDISESTYVDLPMCSSPLVLEAQFSENAEMSQSNRTQDLASLFPLGEASIEGNSLIASECNNATSTDSSTSANISPDYHVPSEKSYTSSMEHSPEPIHDESTGPNQYSVFKVVDSNQMDKTPRKSFSFSFQNKRVSVQKPAVFEEFHTEPTSHDLKSLPHLRSMSRSYKVTDEKRYWQPGTHMENSRFEKHMYKIKTVAVKKDDINRICEVLCRPITLSMIKKHVQLLPLSVSTPVKTQKLCQYVRETMMDRFALDGKHAHYFPVGWLSPNMPDLETSKTTEADIKFAAGQHNSALWFVADKIPSMSARAEFKKDGHILCQKIIRDLIRTVFVMKLDEYKAAHYYFDGTFDIEKSTTFANTTFGSSPGSY</sequence>
<reference evidence="4" key="1">
    <citation type="submission" date="2017-10" db="EMBL/GenBank/DDBJ databases">
        <title>Rapid genome shrinkage in a self-fertile nematode reveals novel sperm competition proteins.</title>
        <authorList>
            <person name="Yin D."/>
            <person name="Schwarz E.M."/>
            <person name="Thomas C.G."/>
            <person name="Felde R.L."/>
            <person name="Korf I.F."/>
            <person name="Cutter A.D."/>
            <person name="Schartner C.M."/>
            <person name="Ralston E.J."/>
            <person name="Meyer B.J."/>
            <person name="Haag E.S."/>
        </authorList>
    </citation>
    <scope>NUCLEOTIDE SEQUENCE [LARGE SCALE GENOMIC DNA]</scope>
    <source>
        <strain evidence="4">JU1422</strain>
    </source>
</reference>
<keyword evidence="4" id="KW-1185">Reference proteome</keyword>
<gene>
    <name evidence="3" type="primary">Cni-C18E3.3</name>
    <name evidence="3" type="synonym">Cnig_chr_I.g1973</name>
    <name evidence="3" type="ORF">B9Z55_001973</name>
</gene>
<keyword evidence="1" id="KW-0175">Coiled coil</keyword>
<feature type="compositionally biased region" description="Basic and acidic residues" evidence="2">
    <location>
        <begin position="410"/>
        <end position="419"/>
    </location>
</feature>
<feature type="compositionally biased region" description="Low complexity" evidence="2">
    <location>
        <begin position="381"/>
        <end position="393"/>
    </location>
</feature>
<evidence type="ECO:0000256" key="2">
    <source>
        <dbReference type="SAM" id="MobiDB-lite"/>
    </source>
</evidence>
<dbReference type="OrthoDB" id="5877678at2759"/>
<organism evidence="3 4">
    <name type="scientific">Caenorhabditis nigoni</name>
    <dbReference type="NCBI Taxonomy" id="1611254"/>
    <lineage>
        <taxon>Eukaryota</taxon>
        <taxon>Metazoa</taxon>
        <taxon>Ecdysozoa</taxon>
        <taxon>Nematoda</taxon>
        <taxon>Chromadorea</taxon>
        <taxon>Rhabditida</taxon>
        <taxon>Rhabditina</taxon>
        <taxon>Rhabditomorpha</taxon>
        <taxon>Rhabditoidea</taxon>
        <taxon>Rhabditidae</taxon>
        <taxon>Peloderinae</taxon>
        <taxon>Caenorhabditis</taxon>
    </lineage>
</organism>
<accession>A0A2G5VII2</accession>
<dbReference type="AlphaFoldDB" id="A0A2G5VII2"/>
<evidence type="ECO:0000313" key="4">
    <source>
        <dbReference type="Proteomes" id="UP000230233"/>
    </source>
</evidence>
<evidence type="ECO:0000256" key="1">
    <source>
        <dbReference type="SAM" id="Coils"/>
    </source>
</evidence>
<dbReference type="Proteomes" id="UP000230233">
    <property type="component" value="Chromosome I"/>
</dbReference>
<proteinExistence type="predicted"/>
<protein>
    <submittedName>
        <fullName evidence="3">Uncharacterized protein</fullName>
    </submittedName>
</protein>
<evidence type="ECO:0000313" key="3">
    <source>
        <dbReference type="EMBL" id="PIC51470.1"/>
    </source>
</evidence>
<dbReference type="EMBL" id="PDUG01000001">
    <property type="protein sequence ID" value="PIC51470.1"/>
    <property type="molecule type" value="Genomic_DNA"/>
</dbReference>